<comment type="similarity">
    <text evidence="9">Belongs to the MurJ/MviN family.</text>
</comment>
<dbReference type="PRINTS" id="PR01806">
    <property type="entry name" value="VIRFACTRMVIN"/>
</dbReference>
<dbReference type="GO" id="GO:0015648">
    <property type="term" value="F:lipid-linked peptidoglycan transporter activity"/>
    <property type="evidence" value="ECO:0007669"/>
    <property type="project" value="TreeGrafter"/>
</dbReference>
<dbReference type="GO" id="GO:0009252">
    <property type="term" value="P:peptidoglycan biosynthetic process"/>
    <property type="evidence" value="ECO:0007669"/>
    <property type="project" value="UniProtKB-KW"/>
</dbReference>
<organism evidence="12 13">
    <name type="scientific">Edaphobacter aggregans</name>
    <dbReference type="NCBI Taxonomy" id="570835"/>
    <lineage>
        <taxon>Bacteria</taxon>
        <taxon>Pseudomonadati</taxon>
        <taxon>Acidobacteriota</taxon>
        <taxon>Terriglobia</taxon>
        <taxon>Terriglobales</taxon>
        <taxon>Acidobacteriaceae</taxon>
        <taxon>Edaphobacter</taxon>
    </lineage>
</organism>
<keyword evidence="3 11" id="KW-0812">Transmembrane</keyword>
<dbReference type="PANTHER" id="PTHR47019:SF1">
    <property type="entry name" value="LIPID II FLIPPASE MURJ"/>
    <property type="match status" value="1"/>
</dbReference>
<dbReference type="PANTHER" id="PTHR47019">
    <property type="entry name" value="LIPID II FLIPPASE MURJ"/>
    <property type="match status" value="1"/>
</dbReference>
<dbReference type="InterPro" id="IPR004268">
    <property type="entry name" value="MurJ"/>
</dbReference>
<comment type="caution">
    <text evidence="12">The sequence shown here is derived from an EMBL/GenBank/DDBJ whole genome shotgun (WGS) entry which is preliminary data.</text>
</comment>
<evidence type="ECO:0000256" key="6">
    <source>
        <dbReference type="ARBA" id="ARBA00022989"/>
    </source>
</evidence>
<dbReference type="Pfam" id="PF03023">
    <property type="entry name" value="MurJ"/>
    <property type="match status" value="1"/>
</dbReference>
<evidence type="ECO:0000313" key="12">
    <source>
        <dbReference type="EMBL" id="RSL16601.1"/>
    </source>
</evidence>
<evidence type="ECO:0000256" key="3">
    <source>
        <dbReference type="ARBA" id="ARBA00022692"/>
    </source>
</evidence>
<dbReference type="NCBIfam" id="TIGR01695">
    <property type="entry name" value="murJ_mviN"/>
    <property type="match status" value="1"/>
</dbReference>
<feature type="transmembrane region" description="Helical" evidence="11">
    <location>
        <begin position="263"/>
        <end position="287"/>
    </location>
</feature>
<feature type="transmembrane region" description="Helical" evidence="11">
    <location>
        <begin position="482"/>
        <end position="503"/>
    </location>
</feature>
<sequence>MTANDEPNPILEPLEAPAAPEPVKPRRNLLGFLHPSHRHTAASATILLTLSALLSRVIGLIRDQFIAYKFGAGHSTDAYNVAFYLPELINYLLVGGAASITFVTILERYRANNDEREGERALSIILNTMVLVLGTAIILGEIFTRYYIRLYFDPNSPEGILSTHITRILLPGQLFFFSGGVLTAVLLVRKQFTFQALTPLIYNVCIIAGGALLANRMGIASLGVGALAGAYLGAFLLNAYGAYRAGMRYQPILDLKHPGLREWVRLSLPLMLGVTVITLDSQILGYFAKHGAGDISRLTYAKRLFTAPMAIIGQAAGAASLPFFAALYGRNQFDAFRSAVNRSVSRLVAFSFLGSAVMIALARPAVDIVFRRGNFRAEDATATAAYFAIFAISLALWTAQAIYARAFYAAGETFIPMLAGTIITFITIPIYWTLHQHFNVIGLAWASDLAIILHTVTLATLLHRRRLVPLFGPSGGLDRPEIYRAAAAGLISFAGTTLLLHLFPQRQTYLGDIISLTMGGIVWSTLAIATLHLTGSKLLDQIRSRIS</sequence>
<feature type="transmembrane region" description="Helical" evidence="11">
    <location>
        <begin position="124"/>
        <end position="148"/>
    </location>
</feature>
<keyword evidence="5" id="KW-0573">Peptidoglycan synthesis</keyword>
<dbReference type="GO" id="GO:0008360">
    <property type="term" value="P:regulation of cell shape"/>
    <property type="evidence" value="ECO:0007669"/>
    <property type="project" value="UniProtKB-KW"/>
</dbReference>
<dbReference type="Proteomes" id="UP000269669">
    <property type="component" value="Unassembled WGS sequence"/>
</dbReference>
<keyword evidence="13" id="KW-1185">Reference proteome</keyword>
<comment type="function">
    <text evidence="8">Involved in peptidoglycan biosynthesis. Transports lipid-linked peptidoglycan precursors from the inner to the outer leaflet of the cytoplasmic membrane.</text>
</comment>
<comment type="subcellular location">
    <subcellularLocation>
        <location evidence="1">Cell membrane</location>
        <topology evidence="1">Multi-pass membrane protein</topology>
    </subcellularLocation>
</comment>
<evidence type="ECO:0000256" key="5">
    <source>
        <dbReference type="ARBA" id="ARBA00022984"/>
    </source>
</evidence>
<feature type="transmembrane region" description="Helical" evidence="11">
    <location>
        <begin position="440"/>
        <end position="462"/>
    </location>
</feature>
<feature type="transmembrane region" description="Helical" evidence="11">
    <location>
        <begin position="347"/>
        <end position="365"/>
    </location>
</feature>
<dbReference type="RefSeq" id="WP_260472795.1">
    <property type="nucleotide sequence ID" value="NZ_RSDW01000001.1"/>
</dbReference>
<evidence type="ECO:0000256" key="11">
    <source>
        <dbReference type="SAM" id="Phobius"/>
    </source>
</evidence>
<keyword evidence="6 11" id="KW-1133">Transmembrane helix</keyword>
<dbReference type="CDD" id="cd13123">
    <property type="entry name" value="MATE_MurJ_like"/>
    <property type="match status" value="1"/>
</dbReference>
<keyword evidence="7 11" id="KW-0472">Membrane</keyword>
<feature type="transmembrane region" description="Helical" evidence="11">
    <location>
        <begin position="509"/>
        <end position="533"/>
    </location>
</feature>
<dbReference type="InterPro" id="IPR051050">
    <property type="entry name" value="Lipid_II_flippase_MurJ/MviN"/>
</dbReference>
<evidence type="ECO:0000256" key="10">
    <source>
        <dbReference type="SAM" id="MobiDB-lite"/>
    </source>
</evidence>
<feature type="transmembrane region" description="Helical" evidence="11">
    <location>
        <begin position="307"/>
        <end position="327"/>
    </location>
</feature>
<keyword evidence="4" id="KW-0133">Cell shape</keyword>
<evidence type="ECO:0000313" key="13">
    <source>
        <dbReference type="Proteomes" id="UP000269669"/>
    </source>
</evidence>
<dbReference type="EMBL" id="RSDW01000001">
    <property type="protein sequence ID" value="RSL16601.1"/>
    <property type="molecule type" value="Genomic_DNA"/>
</dbReference>
<evidence type="ECO:0000256" key="1">
    <source>
        <dbReference type="ARBA" id="ARBA00004651"/>
    </source>
</evidence>
<feature type="transmembrane region" description="Helical" evidence="11">
    <location>
        <begin position="385"/>
        <end position="403"/>
    </location>
</feature>
<keyword evidence="2" id="KW-1003">Cell membrane</keyword>
<gene>
    <name evidence="12" type="ORF">EDE15_2122</name>
</gene>
<feature type="transmembrane region" description="Helical" evidence="11">
    <location>
        <begin position="168"/>
        <end position="188"/>
    </location>
</feature>
<evidence type="ECO:0000256" key="9">
    <source>
        <dbReference type="ARBA" id="ARBA00061532"/>
    </source>
</evidence>
<dbReference type="AlphaFoldDB" id="A0A3R9Q9M6"/>
<accession>A0A3R9Q9M6</accession>
<evidence type="ECO:0000256" key="2">
    <source>
        <dbReference type="ARBA" id="ARBA00022475"/>
    </source>
</evidence>
<name>A0A3R9Q9M6_9BACT</name>
<feature type="transmembrane region" description="Helical" evidence="11">
    <location>
        <begin position="224"/>
        <end position="243"/>
    </location>
</feature>
<feature type="transmembrane region" description="Helical" evidence="11">
    <location>
        <begin position="81"/>
        <end position="103"/>
    </location>
</feature>
<feature type="transmembrane region" description="Helical" evidence="11">
    <location>
        <begin position="41"/>
        <end position="61"/>
    </location>
</feature>
<evidence type="ECO:0000256" key="4">
    <source>
        <dbReference type="ARBA" id="ARBA00022960"/>
    </source>
</evidence>
<feature type="compositionally biased region" description="Low complexity" evidence="10">
    <location>
        <begin position="1"/>
        <end position="18"/>
    </location>
</feature>
<dbReference type="GO" id="GO:0005886">
    <property type="term" value="C:plasma membrane"/>
    <property type="evidence" value="ECO:0007669"/>
    <property type="project" value="UniProtKB-SubCell"/>
</dbReference>
<evidence type="ECO:0000256" key="7">
    <source>
        <dbReference type="ARBA" id="ARBA00023136"/>
    </source>
</evidence>
<evidence type="ECO:0000256" key="8">
    <source>
        <dbReference type="ARBA" id="ARBA00060041"/>
    </source>
</evidence>
<protein>
    <submittedName>
        <fullName evidence="12">Putative peptidoglycan lipid II flippase</fullName>
    </submittedName>
</protein>
<dbReference type="GO" id="GO:0034204">
    <property type="term" value="P:lipid translocation"/>
    <property type="evidence" value="ECO:0007669"/>
    <property type="project" value="TreeGrafter"/>
</dbReference>
<feature type="region of interest" description="Disordered" evidence="10">
    <location>
        <begin position="1"/>
        <end position="22"/>
    </location>
</feature>
<proteinExistence type="inferred from homology"/>
<feature type="transmembrane region" description="Helical" evidence="11">
    <location>
        <begin position="200"/>
        <end position="218"/>
    </location>
</feature>
<feature type="transmembrane region" description="Helical" evidence="11">
    <location>
        <begin position="415"/>
        <end position="434"/>
    </location>
</feature>
<reference evidence="12 13" key="1">
    <citation type="submission" date="2018-12" db="EMBL/GenBank/DDBJ databases">
        <title>Sequencing of bacterial isolates from soil warming experiment in Harvard Forest, Massachusetts, USA.</title>
        <authorList>
            <person name="Deangelis K."/>
        </authorList>
    </citation>
    <scope>NUCLEOTIDE SEQUENCE [LARGE SCALE GENOMIC DNA]</scope>
    <source>
        <strain evidence="12 13">EB153</strain>
    </source>
</reference>